<keyword evidence="3" id="KW-1185">Reference proteome</keyword>
<feature type="chain" id="PRO_5025530677" evidence="1">
    <location>
        <begin position="19"/>
        <end position="76"/>
    </location>
</feature>
<feature type="signal peptide" evidence="1">
    <location>
        <begin position="1"/>
        <end position="18"/>
    </location>
</feature>
<protein>
    <submittedName>
        <fullName evidence="2">Uncharacterized protein</fullName>
    </submittedName>
</protein>
<proteinExistence type="predicted"/>
<dbReference type="EMBL" id="ML987190">
    <property type="protein sequence ID" value="KAF2255357.1"/>
    <property type="molecule type" value="Genomic_DNA"/>
</dbReference>
<reference evidence="2" key="1">
    <citation type="journal article" date="2020" name="Stud. Mycol.">
        <title>101 Dothideomycetes genomes: a test case for predicting lifestyles and emergence of pathogens.</title>
        <authorList>
            <person name="Haridas S."/>
            <person name="Albert R."/>
            <person name="Binder M."/>
            <person name="Bloem J."/>
            <person name="Labutti K."/>
            <person name="Salamov A."/>
            <person name="Andreopoulos B."/>
            <person name="Baker S."/>
            <person name="Barry K."/>
            <person name="Bills G."/>
            <person name="Bluhm B."/>
            <person name="Cannon C."/>
            <person name="Castanera R."/>
            <person name="Culley D."/>
            <person name="Daum C."/>
            <person name="Ezra D."/>
            <person name="Gonzalez J."/>
            <person name="Henrissat B."/>
            <person name="Kuo A."/>
            <person name="Liang C."/>
            <person name="Lipzen A."/>
            <person name="Lutzoni F."/>
            <person name="Magnuson J."/>
            <person name="Mondo S."/>
            <person name="Nolan M."/>
            <person name="Ohm R."/>
            <person name="Pangilinan J."/>
            <person name="Park H.-J."/>
            <person name="Ramirez L."/>
            <person name="Alfaro M."/>
            <person name="Sun H."/>
            <person name="Tritt A."/>
            <person name="Yoshinaga Y."/>
            <person name="Zwiers L.-H."/>
            <person name="Turgeon B."/>
            <person name="Goodwin S."/>
            <person name="Spatafora J."/>
            <person name="Crous P."/>
            <person name="Grigoriev I."/>
        </authorList>
    </citation>
    <scope>NUCLEOTIDE SEQUENCE</scope>
    <source>
        <strain evidence="2">CBS 122368</strain>
    </source>
</reference>
<dbReference type="AlphaFoldDB" id="A0A6A6IZ69"/>
<evidence type="ECO:0000256" key="1">
    <source>
        <dbReference type="SAM" id="SignalP"/>
    </source>
</evidence>
<dbReference type="GeneID" id="54581309"/>
<accession>A0A6A6IZ69</accession>
<evidence type="ECO:0000313" key="3">
    <source>
        <dbReference type="Proteomes" id="UP000800094"/>
    </source>
</evidence>
<keyword evidence="1" id="KW-0732">Signal</keyword>
<name>A0A6A6IZ69_9PLEO</name>
<evidence type="ECO:0000313" key="2">
    <source>
        <dbReference type="EMBL" id="KAF2255357.1"/>
    </source>
</evidence>
<dbReference type="Proteomes" id="UP000800094">
    <property type="component" value="Unassembled WGS sequence"/>
</dbReference>
<dbReference type="RefSeq" id="XP_033690361.1">
    <property type="nucleotide sequence ID" value="XM_033827979.1"/>
</dbReference>
<organism evidence="2 3">
    <name type="scientific">Trematosphaeria pertusa</name>
    <dbReference type="NCBI Taxonomy" id="390896"/>
    <lineage>
        <taxon>Eukaryota</taxon>
        <taxon>Fungi</taxon>
        <taxon>Dikarya</taxon>
        <taxon>Ascomycota</taxon>
        <taxon>Pezizomycotina</taxon>
        <taxon>Dothideomycetes</taxon>
        <taxon>Pleosporomycetidae</taxon>
        <taxon>Pleosporales</taxon>
        <taxon>Massarineae</taxon>
        <taxon>Trematosphaeriaceae</taxon>
        <taxon>Trematosphaeria</taxon>
    </lineage>
</organism>
<sequence>MLTNALSIVLAIVPAGQVNHIIGNAYRHPGSYILVQSCAPPRRTGRSDFAPLVPRPLRGNIAPRFASRQPIRRLAG</sequence>
<gene>
    <name evidence="2" type="ORF">BU26DRAFT_515075</name>
</gene>